<sequence length="465" mass="52442">MAPTPASPADHNRSQVLEVNPRSYMNPLLLLRVLLLLLLSDIIVSHSIIKSLPGFTGDLPFQLETGYIGVGESDEVQLFYYFFESERNPTDDPLILWIAGGPGCTALRAAFYENGPLMFNYANSSGNIPILELNPYSWTKVANIIFIDQPAGCGFSYAKTWKAYESNDTISAALNYDFLRKWLLDHPKFLKNPLYICGISYIGMVIPIIVQDIYDGNEAGNEPPMNIKGYMLTNPLTDKHGDVNSRVRYAHHMSLLSDELYEVTTYILPNCHGEYIEVDPNNGLCASDLQLVDKVSKISSLVFIIYASHGYHYVTVWANDKTVQNALHIREVPGTITEWVRCNTSIEYSFGESATVSYTFNVPSTVDYHRNLTNRDCRALIASGDHDLVVPHLGTEKWIKSLNLTVESCWQPWFVEGQVAGYTVSYTHNDYSLTYATVKACHMGPEYKPKEFLAMIDRWFAYSPL</sequence>
<reference evidence="2 3" key="1">
    <citation type="submission" date="2024-02" db="EMBL/GenBank/DDBJ databases">
        <authorList>
            <person name="Vignale AGUSTIN F."/>
            <person name="Sosa J E."/>
            <person name="Modenutti C."/>
        </authorList>
    </citation>
    <scope>NUCLEOTIDE SEQUENCE [LARGE SCALE GENOMIC DNA]</scope>
</reference>
<dbReference type="PANTHER" id="PTHR11802:SF224">
    <property type="entry name" value="SERINE CARBOXYPEPTIDASE-LIKE 7 ISOFORM X1"/>
    <property type="match status" value="1"/>
</dbReference>
<comment type="caution">
    <text evidence="2">The sequence shown here is derived from an EMBL/GenBank/DDBJ whole genome shotgun (WGS) entry which is preliminary data.</text>
</comment>
<dbReference type="Pfam" id="PF00450">
    <property type="entry name" value="Peptidase_S10"/>
    <property type="match status" value="1"/>
</dbReference>
<organism evidence="2 3">
    <name type="scientific">Ilex paraguariensis</name>
    <name type="common">yerba mate</name>
    <dbReference type="NCBI Taxonomy" id="185542"/>
    <lineage>
        <taxon>Eukaryota</taxon>
        <taxon>Viridiplantae</taxon>
        <taxon>Streptophyta</taxon>
        <taxon>Embryophyta</taxon>
        <taxon>Tracheophyta</taxon>
        <taxon>Spermatophyta</taxon>
        <taxon>Magnoliopsida</taxon>
        <taxon>eudicotyledons</taxon>
        <taxon>Gunneridae</taxon>
        <taxon>Pentapetalae</taxon>
        <taxon>asterids</taxon>
        <taxon>campanulids</taxon>
        <taxon>Aquifoliales</taxon>
        <taxon>Aquifoliaceae</taxon>
        <taxon>Ilex</taxon>
    </lineage>
</organism>
<dbReference type="InterPro" id="IPR001563">
    <property type="entry name" value="Peptidase_S10"/>
</dbReference>
<comment type="similarity">
    <text evidence="1">Belongs to the peptidase S10 family.</text>
</comment>
<dbReference type="SUPFAM" id="SSF53474">
    <property type="entry name" value="alpha/beta-Hydrolases"/>
    <property type="match status" value="1"/>
</dbReference>
<evidence type="ECO:0008006" key="4">
    <source>
        <dbReference type="Google" id="ProtNLM"/>
    </source>
</evidence>
<proteinExistence type="inferred from homology"/>
<dbReference type="Gene3D" id="3.40.50.1820">
    <property type="entry name" value="alpha/beta hydrolase"/>
    <property type="match status" value="1"/>
</dbReference>
<dbReference type="Gene3D" id="3.40.50.12670">
    <property type="match status" value="1"/>
</dbReference>
<protein>
    <recommendedName>
        <fullName evidence="4">Serine carboxypeptidase-like 18</fullName>
    </recommendedName>
</protein>
<dbReference type="EMBL" id="CAUOFW020006084">
    <property type="protein sequence ID" value="CAK9172874.1"/>
    <property type="molecule type" value="Genomic_DNA"/>
</dbReference>
<evidence type="ECO:0000313" key="3">
    <source>
        <dbReference type="Proteomes" id="UP001642360"/>
    </source>
</evidence>
<dbReference type="Proteomes" id="UP001642360">
    <property type="component" value="Unassembled WGS sequence"/>
</dbReference>
<dbReference type="InterPro" id="IPR029058">
    <property type="entry name" value="AB_hydrolase_fold"/>
</dbReference>
<dbReference type="AlphaFoldDB" id="A0ABC8TZ81"/>
<name>A0ABC8TZ81_9AQUA</name>
<dbReference type="PANTHER" id="PTHR11802">
    <property type="entry name" value="SERINE PROTEASE FAMILY S10 SERINE CARBOXYPEPTIDASE"/>
    <property type="match status" value="1"/>
</dbReference>
<dbReference type="PRINTS" id="PR00724">
    <property type="entry name" value="CRBOXYPTASEC"/>
</dbReference>
<gene>
    <name evidence="2" type="ORF">ILEXP_LOCUS42560</name>
</gene>
<accession>A0ABC8TZ81</accession>
<evidence type="ECO:0000256" key="1">
    <source>
        <dbReference type="ARBA" id="ARBA00009431"/>
    </source>
</evidence>
<evidence type="ECO:0000313" key="2">
    <source>
        <dbReference type="EMBL" id="CAK9172874.1"/>
    </source>
</evidence>
<dbReference type="FunFam" id="3.40.50.1820:FF:000072">
    <property type="entry name" value="Serine carboxypeptidase-like 19"/>
    <property type="match status" value="1"/>
</dbReference>
<keyword evidence="3" id="KW-1185">Reference proteome</keyword>